<name>A0A0L0SR41_ALLM3</name>
<evidence type="ECO:0000313" key="2">
    <source>
        <dbReference type="Proteomes" id="UP000054350"/>
    </source>
</evidence>
<gene>
    <name evidence="1" type="ORF">AMAG_10656</name>
</gene>
<reference evidence="2" key="2">
    <citation type="submission" date="2009-11" db="EMBL/GenBank/DDBJ databases">
        <title>The Genome Sequence of Allomyces macrogynus strain ATCC 38327.</title>
        <authorList>
            <consortium name="The Broad Institute Genome Sequencing Platform"/>
            <person name="Russ C."/>
            <person name="Cuomo C."/>
            <person name="Shea T."/>
            <person name="Young S.K."/>
            <person name="Zeng Q."/>
            <person name="Koehrsen M."/>
            <person name="Haas B."/>
            <person name="Borodovsky M."/>
            <person name="Guigo R."/>
            <person name="Alvarado L."/>
            <person name="Berlin A."/>
            <person name="Borenstein D."/>
            <person name="Chen Z."/>
            <person name="Engels R."/>
            <person name="Freedman E."/>
            <person name="Gellesch M."/>
            <person name="Goldberg J."/>
            <person name="Griggs A."/>
            <person name="Gujja S."/>
            <person name="Heiman D."/>
            <person name="Hepburn T."/>
            <person name="Howarth C."/>
            <person name="Jen D."/>
            <person name="Larson L."/>
            <person name="Lewis B."/>
            <person name="Mehta T."/>
            <person name="Park D."/>
            <person name="Pearson M."/>
            <person name="Roberts A."/>
            <person name="Saif S."/>
            <person name="Shenoy N."/>
            <person name="Sisk P."/>
            <person name="Stolte C."/>
            <person name="Sykes S."/>
            <person name="Walk T."/>
            <person name="White J."/>
            <person name="Yandava C."/>
            <person name="Burger G."/>
            <person name="Gray M.W."/>
            <person name="Holland P.W.H."/>
            <person name="King N."/>
            <person name="Lang F.B.F."/>
            <person name="Roger A.J."/>
            <person name="Ruiz-Trillo I."/>
            <person name="Lander E."/>
            <person name="Nusbaum C."/>
        </authorList>
    </citation>
    <scope>NUCLEOTIDE SEQUENCE [LARGE SCALE GENOMIC DNA]</scope>
    <source>
        <strain evidence="2">ATCC 38327</strain>
    </source>
</reference>
<sequence length="193" mass="21747">MNQDLTALADHLRRSRVLVADVDLALREDHRFLVLKVVHRDANEQLLSPSPIVDVIWHAHLIDTMSYMVMNDALPFIIHHDPRGTHDDDAANRAHWLDNTRACYRARWGDLLAAAWDDGASSAAVRERGARRASVAQVSTPTTANTQEVVKVTLLLPNKRDKVLFLVKETTSVAKVVTHFADRIHAHLSTLRF</sequence>
<protein>
    <submittedName>
        <fullName evidence="1">Uncharacterized protein</fullName>
    </submittedName>
</protein>
<dbReference type="EMBL" id="GG745346">
    <property type="protein sequence ID" value="KNE64988.1"/>
    <property type="molecule type" value="Genomic_DNA"/>
</dbReference>
<dbReference type="OrthoDB" id="5561979at2759"/>
<reference evidence="1 2" key="1">
    <citation type="submission" date="2009-11" db="EMBL/GenBank/DDBJ databases">
        <title>Annotation of Allomyces macrogynus ATCC 38327.</title>
        <authorList>
            <consortium name="The Broad Institute Genome Sequencing Platform"/>
            <person name="Russ C."/>
            <person name="Cuomo C."/>
            <person name="Burger G."/>
            <person name="Gray M.W."/>
            <person name="Holland P.W.H."/>
            <person name="King N."/>
            <person name="Lang F.B.F."/>
            <person name="Roger A.J."/>
            <person name="Ruiz-Trillo I."/>
            <person name="Young S.K."/>
            <person name="Zeng Q."/>
            <person name="Gargeya S."/>
            <person name="Fitzgerald M."/>
            <person name="Haas B."/>
            <person name="Abouelleil A."/>
            <person name="Alvarado L."/>
            <person name="Arachchi H.M."/>
            <person name="Berlin A."/>
            <person name="Chapman S.B."/>
            <person name="Gearin G."/>
            <person name="Goldberg J."/>
            <person name="Griggs A."/>
            <person name="Gujja S."/>
            <person name="Hansen M."/>
            <person name="Heiman D."/>
            <person name="Howarth C."/>
            <person name="Larimer J."/>
            <person name="Lui A."/>
            <person name="MacDonald P.J.P."/>
            <person name="McCowen C."/>
            <person name="Montmayeur A."/>
            <person name="Murphy C."/>
            <person name="Neiman D."/>
            <person name="Pearson M."/>
            <person name="Priest M."/>
            <person name="Roberts A."/>
            <person name="Saif S."/>
            <person name="Shea T."/>
            <person name="Sisk P."/>
            <person name="Stolte C."/>
            <person name="Sykes S."/>
            <person name="Wortman J."/>
            <person name="Nusbaum C."/>
            <person name="Birren B."/>
        </authorList>
    </citation>
    <scope>NUCLEOTIDE SEQUENCE [LARGE SCALE GENOMIC DNA]</scope>
    <source>
        <strain evidence="1 2">ATCC 38327</strain>
    </source>
</reference>
<dbReference type="VEuPathDB" id="FungiDB:AMAG_10656"/>
<keyword evidence="2" id="KW-1185">Reference proteome</keyword>
<dbReference type="Proteomes" id="UP000054350">
    <property type="component" value="Unassembled WGS sequence"/>
</dbReference>
<proteinExistence type="predicted"/>
<accession>A0A0L0SR41</accession>
<evidence type="ECO:0000313" key="1">
    <source>
        <dbReference type="EMBL" id="KNE64988.1"/>
    </source>
</evidence>
<organism evidence="1 2">
    <name type="scientific">Allomyces macrogynus (strain ATCC 38327)</name>
    <name type="common">Allomyces javanicus var. macrogynus</name>
    <dbReference type="NCBI Taxonomy" id="578462"/>
    <lineage>
        <taxon>Eukaryota</taxon>
        <taxon>Fungi</taxon>
        <taxon>Fungi incertae sedis</taxon>
        <taxon>Blastocladiomycota</taxon>
        <taxon>Blastocladiomycetes</taxon>
        <taxon>Blastocladiales</taxon>
        <taxon>Blastocladiaceae</taxon>
        <taxon>Allomyces</taxon>
    </lineage>
</organism>
<dbReference type="AlphaFoldDB" id="A0A0L0SR41"/>